<feature type="region of interest" description="Disordered" evidence="6">
    <location>
        <begin position="246"/>
        <end position="288"/>
    </location>
</feature>
<feature type="transmembrane region" description="Helical" evidence="7">
    <location>
        <begin position="428"/>
        <end position="449"/>
    </location>
</feature>
<dbReference type="InterPro" id="IPR013057">
    <property type="entry name" value="AA_transpt_TM"/>
</dbReference>
<feature type="transmembrane region" description="Helical" evidence="7">
    <location>
        <begin position="319"/>
        <end position="340"/>
    </location>
</feature>
<dbReference type="Proteomes" id="UP000654370">
    <property type="component" value="Unassembled WGS sequence"/>
</dbReference>
<keyword evidence="3 7" id="KW-0812">Transmembrane</keyword>
<feature type="transmembrane region" description="Helical" evidence="7">
    <location>
        <begin position="649"/>
        <end position="670"/>
    </location>
</feature>
<feature type="transmembrane region" description="Helical" evidence="7">
    <location>
        <begin position="592"/>
        <end position="609"/>
    </location>
</feature>
<keyword evidence="4 7" id="KW-1133">Transmembrane helix</keyword>
<organism evidence="9 10">
    <name type="scientific">Mortierella isabellina</name>
    <name type="common">Filamentous fungus</name>
    <name type="synonym">Umbelopsis isabellina</name>
    <dbReference type="NCBI Taxonomy" id="91625"/>
    <lineage>
        <taxon>Eukaryota</taxon>
        <taxon>Fungi</taxon>
        <taxon>Fungi incertae sedis</taxon>
        <taxon>Mucoromycota</taxon>
        <taxon>Mucoromycotina</taxon>
        <taxon>Umbelopsidomycetes</taxon>
        <taxon>Umbelopsidales</taxon>
        <taxon>Umbelopsidaceae</taxon>
        <taxon>Umbelopsis</taxon>
    </lineage>
</organism>
<feature type="domain" description="Amino acid transporter transmembrane" evidence="8">
    <location>
        <begin position="287"/>
        <end position="669"/>
    </location>
</feature>
<evidence type="ECO:0000313" key="10">
    <source>
        <dbReference type="Proteomes" id="UP000654370"/>
    </source>
</evidence>
<feature type="transmembrane region" description="Helical" evidence="7">
    <location>
        <begin position="503"/>
        <end position="526"/>
    </location>
</feature>
<feature type="compositionally biased region" description="Polar residues" evidence="6">
    <location>
        <begin position="113"/>
        <end position="128"/>
    </location>
</feature>
<keyword evidence="5 7" id="KW-0472">Membrane</keyword>
<feature type="compositionally biased region" description="Polar residues" evidence="6">
    <location>
        <begin position="50"/>
        <end position="60"/>
    </location>
</feature>
<evidence type="ECO:0000256" key="6">
    <source>
        <dbReference type="SAM" id="MobiDB-lite"/>
    </source>
</evidence>
<dbReference type="AlphaFoldDB" id="A0A8H7PJC2"/>
<dbReference type="PANTHER" id="PTHR22950">
    <property type="entry name" value="AMINO ACID TRANSPORTER"/>
    <property type="match status" value="1"/>
</dbReference>
<gene>
    <name evidence="9" type="ORF">INT43_005867</name>
</gene>
<feature type="transmembrane region" description="Helical" evidence="7">
    <location>
        <begin position="404"/>
        <end position="421"/>
    </location>
</feature>
<dbReference type="PANTHER" id="PTHR22950:SF666">
    <property type="entry name" value="VACUOLAR AMINO ACID TRANSPORTER 4"/>
    <property type="match status" value="1"/>
</dbReference>
<dbReference type="GO" id="GO:0005774">
    <property type="term" value="C:vacuolar membrane"/>
    <property type="evidence" value="ECO:0007669"/>
    <property type="project" value="TreeGrafter"/>
</dbReference>
<feature type="transmembrane region" description="Helical" evidence="7">
    <location>
        <begin position="361"/>
        <end position="384"/>
    </location>
</feature>
<dbReference type="EMBL" id="JAEPQZ010000012">
    <property type="protein sequence ID" value="KAG2174805.1"/>
    <property type="molecule type" value="Genomic_DNA"/>
</dbReference>
<proteinExistence type="inferred from homology"/>
<comment type="subcellular location">
    <subcellularLocation>
        <location evidence="1">Membrane</location>
        <topology evidence="1">Multi-pass membrane protein</topology>
    </subcellularLocation>
</comment>
<name>A0A8H7PJC2_MORIS</name>
<comment type="caution">
    <text evidence="9">The sequence shown here is derived from an EMBL/GenBank/DDBJ whole genome shotgun (WGS) entry which is preliminary data.</text>
</comment>
<feature type="transmembrane region" description="Helical" evidence="7">
    <location>
        <begin position="615"/>
        <end position="637"/>
    </location>
</feature>
<dbReference type="OrthoDB" id="1684102at2759"/>
<evidence type="ECO:0000256" key="4">
    <source>
        <dbReference type="ARBA" id="ARBA00022989"/>
    </source>
</evidence>
<comment type="similarity">
    <text evidence="2">Belongs to the amino acid/polyamine transporter 2 family.</text>
</comment>
<evidence type="ECO:0000256" key="5">
    <source>
        <dbReference type="ARBA" id="ARBA00023136"/>
    </source>
</evidence>
<feature type="transmembrane region" description="Helical" evidence="7">
    <location>
        <begin position="546"/>
        <end position="571"/>
    </location>
</feature>
<sequence>MTDSSKPQGSSPTPVYFDDDYTSDMSRVLSVHSIRAEAANLPPAIPPYGSSPTASSSKTGALNHPVDIVEQIFTAHGSPVPSNSVVAYENGLIDLPQEEVAKVVKEHFLMGSPTLSGRQSPSIHSNMGSEVGPLSNHEDQESGELDLDAVHQLHGGDMVDGIYKWAASVESQQTDRLKRSQSVSLPSGRGIEDATIAGLTAPGGFRRHYVINKAAEEGRPPPSYITRNFFDFLCLYGRFGGEDLDDDDDYVDEDEEDDEEATGIRRRRRRDENTPLIPKPSTPQQGTATPSKAVFLLLKSFVGTGVMFLPKAFYNGGLAFSIAVLVGIATISLYAFLLLVKTRTHVTASFGDMGGILFGPGMRLAVLIAITLSQMGFVCAYMVFVAQNLQSLVLTFSNCRWQVALPWLILLQCAVFIPLAMIRRIQKLSVFALIADVFILIGLTYLYYFDFLTLATTGLGKIAMFNSRNFTSFIGTAVFTYEGVGLVIPITESMKEPQKFPRVLTGTMIFITLLFTSVGAISYMAFGDKVQTVILLNLPSNDPFVAIVQTLYSVAICLSIPLQLFPAIRIIETGIFTRSGKYNNFVKWQKNVFRFFFVLFCAMVAIGGSNDLDKFVSIVGSFCCVPLCFIFPPLFHLKAVAKTVRERSIDIAIIVFGVCSMVFTTGITIAEWGSVSEGTDPIKTCIAHP</sequence>
<evidence type="ECO:0000259" key="8">
    <source>
        <dbReference type="Pfam" id="PF01490"/>
    </source>
</evidence>
<dbReference type="Pfam" id="PF01490">
    <property type="entry name" value="Aa_trans"/>
    <property type="match status" value="1"/>
</dbReference>
<feature type="region of interest" description="Disordered" evidence="6">
    <location>
        <begin position="113"/>
        <end position="140"/>
    </location>
</feature>
<evidence type="ECO:0000313" key="9">
    <source>
        <dbReference type="EMBL" id="KAG2174805.1"/>
    </source>
</evidence>
<keyword evidence="10" id="KW-1185">Reference proteome</keyword>
<dbReference type="GO" id="GO:0015179">
    <property type="term" value="F:L-amino acid transmembrane transporter activity"/>
    <property type="evidence" value="ECO:0007669"/>
    <property type="project" value="TreeGrafter"/>
</dbReference>
<reference evidence="9" key="1">
    <citation type="submission" date="2020-12" db="EMBL/GenBank/DDBJ databases">
        <title>Metabolic potential, ecology and presence of endohyphal bacteria is reflected in genomic diversity of Mucoromycotina.</title>
        <authorList>
            <person name="Muszewska A."/>
            <person name="Okrasinska A."/>
            <person name="Steczkiewicz K."/>
            <person name="Drgas O."/>
            <person name="Orlowska M."/>
            <person name="Perlinska-Lenart U."/>
            <person name="Aleksandrzak-Piekarczyk T."/>
            <person name="Szatraj K."/>
            <person name="Zielenkiewicz U."/>
            <person name="Pilsyk S."/>
            <person name="Malc E."/>
            <person name="Mieczkowski P."/>
            <person name="Kruszewska J.S."/>
            <person name="Biernat P."/>
            <person name="Pawlowska J."/>
        </authorList>
    </citation>
    <scope>NUCLEOTIDE SEQUENCE</scope>
    <source>
        <strain evidence="9">WA0000067209</strain>
    </source>
</reference>
<feature type="transmembrane region" description="Helical" evidence="7">
    <location>
        <begin position="469"/>
        <end position="491"/>
    </location>
</feature>
<accession>A0A8H7PJC2</accession>
<evidence type="ECO:0000256" key="2">
    <source>
        <dbReference type="ARBA" id="ARBA00008066"/>
    </source>
</evidence>
<evidence type="ECO:0000256" key="3">
    <source>
        <dbReference type="ARBA" id="ARBA00022692"/>
    </source>
</evidence>
<feature type="compositionally biased region" description="Acidic residues" evidence="6">
    <location>
        <begin position="246"/>
        <end position="261"/>
    </location>
</feature>
<feature type="region of interest" description="Disordered" evidence="6">
    <location>
        <begin position="41"/>
        <end position="60"/>
    </location>
</feature>
<dbReference type="Gene3D" id="1.20.1740.10">
    <property type="entry name" value="Amino acid/polyamine transporter I"/>
    <property type="match status" value="1"/>
</dbReference>
<evidence type="ECO:0000256" key="7">
    <source>
        <dbReference type="SAM" id="Phobius"/>
    </source>
</evidence>
<evidence type="ECO:0000256" key="1">
    <source>
        <dbReference type="ARBA" id="ARBA00004141"/>
    </source>
</evidence>
<protein>
    <recommendedName>
        <fullName evidence="8">Amino acid transporter transmembrane domain-containing protein</fullName>
    </recommendedName>
</protein>